<feature type="compositionally biased region" description="Polar residues" evidence="1">
    <location>
        <begin position="55"/>
        <end position="74"/>
    </location>
</feature>
<comment type="caution">
    <text evidence="3">The sequence shown here is derived from an EMBL/GenBank/DDBJ whole genome shotgun (WGS) entry which is preliminary data.</text>
</comment>
<dbReference type="EMBL" id="LSRX01000780">
    <property type="protein sequence ID" value="OLP89040.1"/>
    <property type="molecule type" value="Genomic_DNA"/>
</dbReference>
<gene>
    <name evidence="3" type="ORF">AK812_SmicGene29528</name>
</gene>
<evidence type="ECO:0000313" key="4">
    <source>
        <dbReference type="Proteomes" id="UP000186817"/>
    </source>
</evidence>
<proteinExistence type="predicted"/>
<keyword evidence="4" id="KW-1185">Reference proteome</keyword>
<organism evidence="3 4">
    <name type="scientific">Symbiodinium microadriaticum</name>
    <name type="common">Dinoflagellate</name>
    <name type="synonym">Zooxanthella microadriatica</name>
    <dbReference type="NCBI Taxonomy" id="2951"/>
    <lineage>
        <taxon>Eukaryota</taxon>
        <taxon>Sar</taxon>
        <taxon>Alveolata</taxon>
        <taxon>Dinophyceae</taxon>
        <taxon>Suessiales</taxon>
        <taxon>Symbiodiniaceae</taxon>
        <taxon>Symbiodinium</taxon>
    </lineage>
</organism>
<reference evidence="3 4" key="1">
    <citation type="submission" date="2016-02" db="EMBL/GenBank/DDBJ databases">
        <title>Genome analysis of coral dinoflagellate symbionts highlights evolutionary adaptations to a symbiotic lifestyle.</title>
        <authorList>
            <person name="Aranda M."/>
            <person name="Li Y."/>
            <person name="Liew Y.J."/>
            <person name="Baumgarten S."/>
            <person name="Simakov O."/>
            <person name="Wilson M."/>
            <person name="Piel J."/>
            <person name="Ashoor H."/>
            <person name="Bougouffa S."/>
            <person name="Bajic V.B."/>
            <person name="Ryu T."/>
            <person name="Ravasi T."/>
            <person name="Bayer T."/>
            <person name="Micklem G."/>
            <person name="Kim H."/>
            <person name="Bhak J."/>
            <person name="Lajeunesse T.C."/>
            <person name="Voolstra C.R."/>
        </authorList>
    </citation>
    <scope>NUCLEOTIDE SEQUENCE [LARGE SCALE GENOMIC DNA]</scope>
    <source>
        <strain evidence="3 4">CCMP2467</strain>
    </source>
</reference>
<feature type="region of interest" description="Disordered" evidence="1">
    <location>
        <begin position="45"/>
        <end position="74"/>
    </location>
</feature>
<dbReference type="AlphaFoldDB" id="A0A1Q9D1I0"/>
<keyword evidence="2" id="KW-0472">Membrane</keyword>
<keyword evidence="2" id="KW-1133">Transmembrane helix</keyword>
<evidence type="ECO:0000256" key="1">
    <source>
        <dbReference type="SAM" id="MobiDB-lite"/>
    </source>
</evidence>
<protein>
    <submittedName>
        <fullName evidence="3">Uncharacterized protein</fullName>
    </submittedName>
</protein>
<dbReference type="Proteomes" id="UP000186817">
    <property type="component" value="Unassembled WGS sequence"/>
</dbReference>
<keyword evidence="2" id="KW-0812">Transmembrane</keyword>
<feature type="transmembrane region" description="Helical" evidence="2">
    <location>
        <begin position="150"/>
        <end position="172"/>
    </location>
</feature>
<accession>A0A1Q9D1I0</accession>
<feature type="transmembrane region" description="Helical" evidence="2">
    <location>
        <begin position="76"/>
        <end position="98"/>
    </location>
</feature>
<evidence type="ECO:0000313" key="3">
    <source>
        <dbReference type="EMBL" id="OLP89040.1"/>
    </source>
</evidence>
<sequence length="177" mass="19000">MLARRQESRILPLLAVMWRSRPRGIVMLAMWGSISLALMFTNPPTSKAPKPPSQLGATSEPKTGPDTSTTSTEPNVFSGADAVALLLALVAALASVGFNNQFTAVNARIDAVSQQLVHLKTDVKDVKMEVMSANEKIEKRTDALTAKGEFSSYLAVGGAVFTVTSTIFVLWYQTAKA</sequence>
<feature type="transmembrane region" description="Helical" evidence="2">
    <location>
        <begin position="21"/>
        <end position="40"/>
    </location>
</feature>
<name>A0A1Q9D1I0_SYMMI</name>
<evidence type="ECO:0000256" key="2">
    <source>
        <dbReference type="SAM" id="Phobius"/>
    </source>
</evidence>